<reference evidence="1 3" key="2">
    <citation type="journal article" date="2020" name="Int. J. Syst. Evol. Microbiol.">
        <title>Sulfuracidifex tepidarius gen. nov., sp. nov. and transfer of Sulfolobus metallicus Huber and Stetter 1992 to the genus Sulfuracidifex as Sulfuracidifex metallicus comb. nov.</title>
        <authorList>
            <person name="Itoh T."/>
            <person name="Miura T."/>
            <person name="Sakai H.D."/>
            <person name="Kato S."/>
            <person name="Ohkuma M."/>
            <person name="Takashina T."/>
        </authorList>
    </citation>
    <scope>NUCLEOTIDE SEQUENCE [LARGE SCALE GENOMIC DNA]</scope>
    <source>
        <strain evidence="1 3">IC-006</strain>
        <strain evidence="2">IC-007</strain>
    </source>
</reference>
<name>A0A510DV49_9CREN</name>
<dbReference type="EMBL" id="AP018929">
    <property type="protein sequence ID" value="BBG24065.1"/>
    <property type="molecule type" value="Genomic_DNA"/>
</dbReference>
<dbReference type="RefSeq" id="WP_054845692.1">
    <property type="nucleotide sequence ID" value="NZ_AP018929.1"/>
</dbReference>
<dbReference type="AlphaFoldDB" id="A0A510DV49"/>
<proteinExistence type="predicted"/>
<gene>
    <name evidence="1" type="ORF">IC006_1366</name>
    <name evidence="2" type="ORF">IC007_1341</name>
</gene>
<reference evidence="4" key="1">
    <citation type="submission" date="2018-09" db="EMBL/GenBank/DDBJ databases">
        <title>Complete Genome Sequencing of Sulfolobus sp. JCM 16834.</title>
        <authorList>
            <person name="Kato S."/>
            <person name="Itoh T."/>
            <person name="Ohkuma M."/>
        </authorList>
    </citation>
    <scope>NUCLEOTIDE SEQUENCE [LARGE SCALE GENOMIC DNA]</scope>
    <source>
        <strain evidence="4">IC-007</strain>
    </source>
</reference>
<protein>
    <submittedName>
        <fullName evidence="1">Uncharacterized protein</fullName>
    </submittedName>
</protein>
<dbReference type="GeneID" id="41715123"/>
<dbReference type="Proteomes" id="UP000325030">
    <property type="component" value="Chromosome"/>
</dbReference>
<dbReference type="OrthoDB" id="32873at2157"/>
<dbReference type="KEGG" id="step:IC006_1366"/>
<keyword evidence="3" id="KW-1185">Reference proteome</keyword>
<sequence>MNEKCFIFLEGRKCVEICGRVICDEETVKNYVDLCERCNKGEKKACFLLHERYGCMDISGWWI</sequence>
<organism evidence="1 3">
    <name type="scientific">Sulfuracidifex tepidarius</name>
    <dbReference type="NCBI Taxonomy" id="1294262"/>
    <lineage>
        <taxon>Archaea</taxon>
        <taxon>Thermoproteota</taxon>
        <taxon>Thermoprotei</taxon>
        <taxon>Sulfolobales</taxon>
        <taxon>Sulfolobaceae</taxon>
        <taxon>Sulfuracidifex</taxon>
    </lineage>
</organism>
<evidence type="ECO:0000313" key="3">
    <source>
        <dbReference type="Proteomes" id="UP000322983"/>
    </source>
</evidence>
<evidence type="ECO:0000313" key="1">
    <source>
        <dbReference type="EMBL" id="BBG24065.1"/>
    </source>
</evidence>
<evidence type="ECO:0000313" key="4">
    <source>
        <dbReference type="Proteomes" id="UP000325030"/>
    </source>
</evidence>
<dbReference type="Proteomes" id="UP000322983">
    <property type="component" value="Chromosome"/>
</dbReference>
<evidence type="ECO:0000313" key="2">
    <source>
        <dbReference type="EMBL" id="BBG26820.1"/>
    </source>
</evidence>
<accession>A0A510DV49</accession>
<accession>A0A510E427</accession>
<dbReference type="EMBL" id="AP018930">
    <property type="protein sequence ID" value="BBG26820.1"/>
    <property type="molecule type" value="Genomic_DNA"/>
</dbReference>